<proteinExistence type="predicted"/>
<comment type="caution">
    <text evidence="1">The sequence shown here is derived from an EMBL/GenBank/DDBJ whole genome shotgun (WGS) entry which is preliminary data.</text>
</comment>
<evidence type="ECO:0000313" key="1">
    <source>
        <dbReference type="EMBL" id="KAI8427442.1"/>
    </source>
</evidence>
<reference evidence="1 2" key="1">
    <citation type="journal article" date="2022" name="Genome Biol. Evol.">
        <title>The Spruce Budworm Genome: Reconstructing the Evolutionary History of Antifreeze Proteins.</title>
        <authorList>
            <person name="Beliveau C."/>
            <person name="Gagne P."/>
            <person name="Picq S."/>
            <person name="Vernygora O."/>
            <person name="Keeling C.I."/>
            <person name="Pinkney K."/>
            <person name="Doucet D."/>
            <person name="Wen F."/>
            <person name="Johnston J.S."/>
            <person name="Maaroufi H."/>
            <person name="Boyle B."/>
            <person name="Laroche J."/>
            <person name="Dewar K."/>
            <person name="Juretic N."/>
            <person name="Blackburn G."/>
            <person name="Nisole A."/>
            <person name="Brunet B."/>
            <person name="Brandao M."/>
            <person name="Lumley L."/>
            <person name="Duan J."/>
            <person name="Quan G."/>
            <person name="Lucarotti C.J."/>
            <person name="Roe A.D."/>
            <person name="Sperling F.A.H."/>
            <person name="Levesque R.C."/>
            <person name="Cusson M."/>
        </authorList>
    </citation>
    <scope>NUCLEOTIDE SEQUENCE [LARGE SCALE GENOMIC DNA]</scope>
    <source>
        <strain evidence="1">Glfc:IPQL:Cfum</strain>
    </source>
</reference>
<dbReference type="Proteomes" id="UP001064048">
    <property type="component" value="Chromosome 3"/>
</dbReference>
<accession>A0ACC0JTW3</accession>
<protein>
    <submittedName>
        <fullName evidence="1">Uncharacterized protein</fullName>
    </submittedName>
</protein>
<sequence length="324" mass="36750">MNHLLFHILPTLLIASLIATTSGNVKCSSGSPLIVPKYHLMEKCHRSKVGIMAKANYTSLTSCQRLGIEKKALAFNFVPLEALKEIDRERKKNRGRDNGTEPLEPLAYTCEVLKCAEVDGGLSLVNDSRYDYYSLYAKPFHCSTYRAWAPGHPRRARLKFDCVLVTGQKTWRSTPCNQRYPALCELNPGGPYKRGSIFASLKPINNIGHVSLVFRSPWAKERVNLQWKNFRTMSAHMRFKALAPEKVGHNKNAKLPMAKILQYPELRVNPFRDRICKVFSSSNDGDYLTLNDSELQQLVQNVLEEADLDDDGALSFAETFRIRL</sequence>
<dbReference type="EMBL" id="CM046103">
    <property type="protein sequence ID" value="KAI8427442.1"/>
    <property type="molecule type" value="Genomic_DNA"/>
</dbReference>
<gene>
    <name evidence="1" type="ORF">MSG28_001979</name>
</gene>
<evidence type="ECO:0000313" key="2">
    <source>
        <dbReference type="Proteomes" id="UP001064048"/>
    </source>
</evidence>
<organism evidence="1 2">
    <name type="scientific">Choristoneura fumiferana</name>
    <name type="common">Spruce budworm moth</name>
    <name type="synonym">Archips fumiferana</name>
    <dbReference type="NCBI Taxonomy" id="7141"/>
    <lineage>
        <taxon>Eukaryota</taxon>
        <taxon>Metazoa</taxon>
        <taxon>Ecdysozoa</taxon>
        <taxon>Arthropoda</taxon>
        <taxon>Hexapoda</taxon>
        <taxon>Insecta</taxon>
        <taxon>Pterygota</taxon>
        <taxon>Neoptera</taxon>
        <taxon>Endopterygota</taxon>
        <taxon>Lepidoptera</taxon>
        <taxon>Glossata</taxon>
        <taxon>Ditrysia</taxon>
        <taxon>Tortricoidea</taxon>
        <taxon>Tortricidae</taxon>
        <taxon>Tortricinae</taxon>
        <taxon>Choristoneura</taxon>
    </lineage>
</organism>
<name>A0ACC0JTW3_CHOFU</name>
<keyword evidence="2" id="KW-1185">Reference proteome</keyword>